<dbReference type="FunFam" id="3.10.100.10:FF:000009">
    <property type="entry name" value="Aggrecan core protein"/>
    <property type="match status" value="1"/>
</dbReference>
<keyword evidence="6" id="KW-0677">Repeat</keyword>
<evidence type="ECO:0000256" key="4">
    <source>
        <dbReference type="ARBA" id="ARBA00022530"/>
    </source>
</evidence>
<dbReference type="SUPFAM" id="SSF56436">
    <property type="entry name" value="C-type lectin-like"/>
    <property type="match status" value="2"/>
</dbReference>
<keyword evidence="4" id="KW-0272">Extracellular matrix</keyword>
<keyword evidence="8" id="KW-0393">Immunoglobulin domain</keyword>
<dbReference type="GO" id="GO:0001501">
    <property type="term" value="P:skeletal system development"/>
    <property type="evidence" value="ECO:0007669"/>
    <property type="project" value="TreeGrafter"/>
</dbReference>
<dbReference type="CDD" id="cd03517">
    <property type="entry name" value="Link_domain_CSPGs_modules_1_3"/>
    <property type="match status" value="1"/>
</dbReference>
<protein>
    <recommendedName>
        <fullName evidence="14">Aggrecan a</fullName>
    </recommendedName>
</protein>
<dbReference type="GO" id="GO:0005615">
    <property type="term" value="C:extracellular space"/>
    <property type="evidence" value="ECO:0007669"/>
    <property type="project" value="TreeGrafter"/>
</dbReference>
<dbReference type="GO" id="GO:0005540">
    <property type="term" value="F:hyaluronic acid binding"/>
    <property type="evidence" value="ECO:0007669"/>
    <property type="project" value="InterPro"/>
</dbReference>
<keyword evidence="3" id="KW-0964">Secreted</keyword>
<dbReference type="FunFam" id="3.10.100.10:FF:000002">
    <property type="entry name" value="Hyaluronan proteoglycan link protein 1"/>
    <property type="match status" value="1"/>
</dbReference>
<sequence>MFDILVMFSFTDVGEELRVSIPLDVPLRPLLGGKVLLPCYFEDDVVAPPTSNMAGLLHRLKWSHVTEAGTRTVLVAVNGVVRVEAEFVDRVTMVNYPLVPTDASLEITELRRADSGIYRCEVTHGTHSKHDTVHMHVTGVVFHYRAFSRYSLTFEKAKVACEENSATLATPAQLQAAYDDGFHQCDAGWLSDQTVRYPIQEPRERCYGDKENFPGVRTYGIRELNETYDVYCYAQKMEGHVFYSTSLEKFSFSEAADQCLKLGGRLASTGELYLAWGQGMDVCSAGWLKDGSVRYPINRPRPQCGGGLLGVRTVYLHQNQTGFPKADSRYDAICFRGQSGVSLGLVWDQRSVWPQGIDCIKNWEYDVTHRVQSGSGFGLGSVWDQRSAWGQSRVSLGLEVSLESGHKLYKEVGV</sequence>
<dbReference type="PROSITE" id="PS50963">
    <property type="entry name" value="LINK_2"/>
    <property type="match status" value="2"/>
</dbReference>
<evidence type="ECO:0000259" key="10">
    <source>
        <dbReference type="PROSITE" id="PS50835"/>
    </source>
</evidence>
<feature type="disulfide bond" evidence="9">
    <location>
        <begin position="185"/>
        <end position="206"/>
    </location>
</feature>
<dbReference type="GO" id="GO:0046872">
    <property type="term" value="F:metal ion binding"/>
    <property type="evidence" value="ECO:0007669"/>
    <property type="project" value="UniProtKB-KW"/>
</dbReference>
<evidence type="ECO:0000256" key="7">
    <source>
        <dbReference type="ARBA" id="ARBA00023157"/>
    </source>
</evidence>
<dbReference type="PANTHER" id="PTHR22804">
    <property type="entry name" value="AGGRECAN/VERSICAN PROTEOGLYCAN"/>
    <property type="match status" value="1"/>
</dbReference>
<evidence type="ECO:0000256" key="2">
    <source>
        <dbReference type="ARBA" id="ARBA00006838"/>
    </source>
</evidence>
<dbReference type="InterPro" id="IPR003006">
    <property type="entry name" value="Ig/MHC_CS"/>
</dbReference>
<dbReference type="Pfam" id="PF07686">
    <property type="entry name" value="V-set"/>
    <property type="match status" value="1"/>
</dbReference>
<feature type="disulfide bond" evidence="9">
    <location>
        <begin position="283"/>
        <end position="304"/>
    </location>
</feature>
<dbReference type="SMART" id="SM00445">
    <property type="entry name" value="LINK"/>
    <property type="match status" value="2"/>
</dbReference>
<dbReference type="PANTHER" id="PTHR22804:SF42">
    <property type="entry name" value="AGGRECAN CORE PROTEIN"/>
    <property type="match status" value="1"/>
</dbReference>
<dbReference type="SMART" id="SM00406">
    <property type="entry name" value="IGv"/>
    <property type="match status" value="1"/>
</dbReference>
<dbReference type="Ensembl" id="ENSPMGT00000024820.1">
    <property type="protein sequence ID" value="ENSPMGP00000023297.1"/>
    <property type="gene ID" value="ENSPMGG00000018842.1"/>
</dbReference>
<feature type="domain" description="Link" evidence="11">
    <location>
        <begin position="140"/>
        <end position="234"/>
    </location>
</feature>
<evidence type="ECO:0000313" key="13">
    <source>
        <dbReference type="Proteomes" id="UP000261520"/>
    </source>
</evidence>
<comment type="subcellular location">
    <subcellularLocation>
        <location evidence="1">Secreted</location>
        <location evidence="1">Extracellular space</location>
        <location evidence="1">Extracellular matrix</location>
    </subcellularLocation>
</comment>
<dbReference type="GO" id="GO:0002052">
    <property type="term" value="P:positive regulation of neuroblast proliferation"/>
    <property type="evidence" value="ECO:0007669"/>
    <property type="project" value="TreeGrafter"/>
</dbReference>
<evidence type="ECO:0000256" key="3">
    <source>
        <dbReference type="ARBA" id="ARBA00022525"/>
    </source>
</evidence>
<evidence type="ECO:0000259" key="11">
    <source>
        <dbReference type="PROSITE" id="PS50963"/>
    </source>
</evidence>
<keyword evidence="5" id="KW-0479">Metal-binding</keyword>
<dbReference type="PROSITE" id="PS00290">
    <property type="entry name" value="IG_MHC"/>
    <property type="match status" value="1"/>
</dbReference>
<dbReference type="SUPFAM" id="SSF48726">
    <property type="entry name" value="Immunoglobulin"/>
    <property type="match status" value="1"/>
</dbReference>
<dbReference type="STRING" id="409849.ENSPMGP00000023297"/>
<dbReference type="InterPro" id="IPR016186">
    <property type="entry name" value="C-type_lectin-like/link_sf"/>
</dbReference>
<dbReference type="GO" id="GO:0007417">
    <property type="term" value="P:central nervous system development"/>
    <property type="evidence" value="ECO:0007669"/>
    <property type="project" value="TreeGrafter"/>
</dbReference>
<comment type="similarity">
    <text evidence="2">Belongs to the aggrecan/versican proteoglycan family.</text>
</comment>
<reference evidence="12" key="2">
    <citation type="submission" date="2025-09" db="UniProtKB">
        <authorList>
            <consortium name="Ensembl"/>
        </authorList>
    </citation>
    <scope>IDENTIFICATION</scope>
</reference>
<reference evidence="12" key="1">
    <citation type="submission" date="2025-08" db="UniProtKB">
        <authorList>
            <consortium name="Ensembl"/>
        </authorList>
    </citation>
    <scope>IDENTIFICATION</scope>
</reference>
<dbReference type="GO" id="GO:0045202">
    <property type="term" value="C:synapse"/>
    <property type="evidence" value="ECO:0007669"/>
    <property type="project" value="TreeGrafter"/>
</dbReference>
<dbReference type="Gene3D" id="2.60.40.10">
    <property type="entry name" value="Immunoglobulins"/>
    <property type="match status" value="1"/>
</dbReference>
<comment type="caution">
    <text evidence="9">Lacks conserved residue(s) required for the propagation of feature annotation.</text>
</comment>
<accession>A0A3B4B158</accession>
<evidence type="ECO:0000256" key="9">
    <source>
        <dbReference type="PROSITE-ProRule" id="PRU00323"/>
    </source>
</evidence>
<evidence type="ECO:0000256" key="5">
    <source>
        <dbReference type="ARBA" id="ARBA00022723"/>
    </source>
</evidence>
<dbReference type="CDD" id="cd03520">
    <property type="entry name" value="Link_domain_CSPGs_modules_2_4"/>
    <property type="match status" value="1"/>
</dbReference>
<evidence type="ECO:0000256" key="6">
    <source>
        <dbReference type="ARBA" id="ARBA00022737"/>
    </source>
</evidence>
<dbReference type="InterPro" id="IPR016187">
    <property type="entry name" value="CTDL_fold"/>
</dbReference>
<dbReference type="GO" id="GO:0072534">
    <property type="term" value="C:perineuronal net"/>
    <property type="evidence" value="ECO:0007669"/>
    <property type="project" value="TreeGrafter"/>
</dbReference>
<dbReference type="AlphaFoldDB" id="A0A3B4B158"/>
<dbReference type="GO" id="GO:0007155">
    <property type="term" value="P:cell adhesion"/>
    <property type="evidence" value="ECO:0007669"/>
    <property type="project" value="InterPro"/>
</dbReference>
<dbReference type="Pfam" id="PF00193">
    <property type="entry name" value="Xlink"/>
    <property type="match status" value="2"/>
</dbReference>
<name>A0A3B4B158_9GOBI</name>
<evidence type="ECO:0000313" key="12">
    <source>
        <dbReference type="Ensembl" id="ENSPMGP00000023297.1"/>
    </source>
</evidence>
<dbReference type="InterPro" id="IPR003599">
    <property type="entry name" value="Ig_sub"/>
</dbReference>
<dbReference type="InterPro" id="IPR013783">
    <property type="entry name" value="Ig-like_fold"/>
</dbReference>
<evidence type="ECO:0008006" key="14">
    <source>
        <dbReference type="Google" id="ProtNLM"/>
    </source>
</evidence>
<dbReference type="InterPro" id="IPR007110">
    <property type="entry name" value="Ig-like_dom"/>
</dbReference>
<dbReference type="PRINTS" id="PR01265">
    <property type="entry name" value="LINKMODULE"/>
</dbReference>
<dbReference type="InterPro" id="IPR013106">
    <property type="entry name" value="Ig_V-set"/>
</dbReference>
<feature type="domain" description="Link" evidence="11">
    <location>
        <begin position="239"/>
        <end position="336"/>
    </location>
</feature>
<dbReference type="InterPro" id="IPR050691">
    <property type="entry name" value="Hyaluronan_bind_Proteoglycan"/>
</dbReference>
<dbReference type="Gene3D" id="3.10.100.10">
    <property type="entry name" value="Mannose-Binding Protein A, subunit A"/>
    <property type="match status" value="2"/>
</dbReference>
<dbReference type="InterPro" id="IPR000538">
    <property type="entry name" value="Link_dom"/>
</dbReference>
<dbReference type="PROSITE" id="PS50835">
    <property type="entry name" value="IG_LIKE"/>
    <property type="match status" value="1"/>
</dbReference>
<keyword evidence="7 9" id="KW-1015">Disulfide bond</keyword>
<evidence type="ECO:0000256" key="8">
    <source>
        <dbReference type="ARBA" id="ARBA00023319"/>
    </source>
</evidence>
<proteinExistence type="inferred from homology"/>
<dbReference type="PROSITE" id="PS01241">
    <property type="entry name" value="LINK_1"/>
    <property type="match status" value="2"/>
</dbReference>
<evidence type="ECO:0000256" key="1">
    <source>
        <dbReference type="ARBA" id="ARBA00004498"/>
    </source>
</evidence>
<dbReference type="InterPro" id="IPR036179">
    <property type="entry name" value="Ig-like_dom_sf"/>
</dbReference>
<dbReference type="GO" id="GO:0010001">
    <property type="term" value="P:glial cell differentiation"/>
    <property type="evidence" value="ECO:0007669"/>
    <property type="project" value="TreeGrafter"/>
</dbReference>
<dbReference type="SMART" id="SM00409">
    <property type="entry name" value="IG"/>
    <property type="match status" value="1"/>
</dbReference>
<dbReference type="Proteomes" id="UP000261520">
    <property type="component" value="Unplaced"/>
</dbReference>
<organism evidence="12 13">
    <name type="scientific">Periophthalmus magnuspinnatus</name>
    <dbReference type="NCBI Taxonomy" id="409849"/>
    <lineage>
        <taxon>Eukaryota</taxon>
        <taxon>Metazoa</taxon>
        <taxon>Chordata</taxon>
        <taxon>Craniata</taxon>
        <taxon>Vertebrata</taxon>
        <taxon>Euteleostomi</taxon>
        <taxon>Actinopterygii</taxon>
        <taxon>Neopterygii</taxon>
        <taxon>Teleostei</taxon>
        <taxon>Neoteleostei</taxon>
        <taxon>Acanthomorphata</taxon>
        <taxon>Gobiaria</taxon>
        <taxon>Gobiiformes</taxon>
        <taxon>Gobioidei</taxon>
        <taxon>Gobiidae</taxon>
        <taxon>Oxudercinae</taxon>
        <taxon>Periophthalmus</taxon>
    </lineage>
</organism>
<keyword evidence="13" id="KW-1185">Reference proteome</keyword>
<feature type="domain" description="Ig-like" evidence="10">
    <location>
        <begin position="22"/>
        <end position="138"/>
    </location>
</feature>